<dbReference type="InterPro" id="IPR013083">
    <property type="entry name" value="Znf_RING/FYVE/PHD"/>
</dbReference>
<sequence length="506" mass="50919">MASRQTPLADRVALTLERHAKELCELTNRRMSADESEAVALAIPSLVQLLKGGHGASAAALAIDHLAANSAANSNAIREAGAIAPLVALLQAGAGSAAATNAAGALWNLASSNDARNAIREAGAIAPLVALLQAGAGSAAATNAAGALTNLANSNDTNKNAIREAGAIAPLVALLQAGAGSAAATNAAVMLGNLANSNDTNQNAIREAGAIAPLVALLQAGAGSAAATYAVRVLGNLASSNDTIKNAIREAGAIAPLVALLQAGAGSEAATIAAGALANLASSNDTIKNAIREAGAIAPLVALLQAGAGSAAARYAADALWNLSDSLNCCQAILAALTDTATPLDAFPSLQQKLRSISTARLLRTEAGEDAAALEAALAMATAMGASDEAVTARVHLRLVELRTAATRRARRESVGLNVPLPADFTCPITYDKMKDPVVASDGHSYERSAIEEILRGPHPLSPLTRATLGTALANKRGRAGVEGEDEDDEEGQHAPKRRASSRRSA</sequence>
<comment type="catalytic activity">
    <reaction evidence="1">
        <text>S-ubiquitinyl-[E2 ubiquitin-conjugating enzyme]-L-cysteine + [acceptor protein]-L-lysine = [E2 ubiquitin-conjugating enzyme]-L-cysteine + N(6)-ubiquitinyl-[acceptor protein]-L-lysine.</text>
        <dbReference type="EC" id="2.3.2.27"/>
    </reaction>
</comment>
<dbReference type="GO" id="GO:0061630">
    <property type="term" value="F:ubiquitin protein ligase activity"/>
    <property type="evidence" value="ECO:0007669"/>
    <property type="project" value="UniProtKB-EC"/>
</dbReference>
<evidence type="ECO:0000256" key="2">
    <source>
        <dbReference type="ARBA" id="ARBA00012483"/>
    </source>
</evidence>
<dbReference type="PROSITE" id="PS51698">
    <property type="entry name" value="U_BOX"/>
    <property type="match status" value="1"/>
</dbReference>
<feature type="repeat" description="ARM" evidence="3">
    <location>
        <begin position="81"/>
        <end position="124"/>
    </location>
</feature>
<evidence type="ECO:0000313" key="7">
    <source>
        <dbReference type="Proteomes" id="UP000037460"/>
    </source>
</evidence>
<evidence type="ECO:0000313" key="6">
    <source>
        <dbReference type="EMBL" id="KOO23574.1"/>
    </source>
</evidence>
<dbReference type="SMART" id="SM00504">
    <property type="entry name" value="Ubox"/>
    <property type="match status" value="1"/>
</dbReference>
<dbReference type="Gene3D" id="3.30.40.10">
    <property type="entry name" value="Zinc/RING finger domain, C3HC4 (zinc finger)"/>
    <property type="match status" value="1"/>
</dbReference>
<evidence type="ECO:0000259" key="5">
    <source>
        <dbReference type="PROSITE" id="PS51698"/>
    </source>
</evidence>
<dbReference type="InterPro" id="IPR016024">
    <property type="entry name" value="ARM-type_fold"/>
</dbReference>
<feature type="repeat" description="ARM" evidence="3">
    <location>
        <begin position="295"/>
        <end position="324"/>
    </location>
</feature>
<dbReference type="CDD" id="cd16655">
    <property type="entry name" value="RING-Ubox_WDSUB1-like"/>
    <property type="match status" value="1"/>
</dbReference>
<dbReference type="InterPro" id="IPR003613">
    <property type="entry name" value="Ubox_domain"/>
</dbReference>
<dbReference type="Pfam" id="PF00514">
    <property type="entry name" value="Arm"/>
    <property type="match status" value="4"/>
</dbReference>
<dbReference type="SMART" id="SM00185">
    <property type="entry name" value="ARM"/>
    <property type="match status" value="6"/>
</dbReference>
<feature type="repeat" description="ARM" evidence="3">
    <location>
        <begin position="252"/>
        <end position="295"/>
    </location>
</feature>
<protein>
    <recommendedName>
        <fullName evidence="2">RING-type E3 ubiquitin transferase</fullName>
        <ecNumber evidence="2">2.3.2.27</ecNumber>
    </recommendedName>
</protein>
<dbReference type="SUPFAM" id="SSF57850">
    <property type="entry name" value="RING/U-box"/>
    <property type="match status" value="1"/>
</dbReference>
<dbReference type="Pfam" id="PF04564">
    <property type="entry name" value="U-box"/>
    <property type="match status" value="1"/>
</dbReference>
<gene>
    <name evidence="6" type="ORF">Ctob_003656</name>
</gene>
<proteinExistence type="predicted"/>
<dbReference type="PANTHER" id="PTHR23315:SF7">
    <property type="entry name" value="U-BOX DOMAIN-CONTAINING PROTEIN 4"/>
    <property type="match status" value="1"/>
</dbReference>
<dbReference type="PROSITE" id="PS50176">
    <property type="entry name" value="ARM_REPEAT"/>
    <property type="match status" value="6"/>
</dbReference>
<dbReference type="EC" id="2.3.2.27" evidence="2"/>
<dbReference type="SUPFAM" id="SSF48371">
    <property type="entry name" value="ARM repeat"/>
    <property type="match status" value="1"/>
</dbReference>
<dbReference type="EMBL" id="JWZX01003177">
    <property type="protein sequence ID" value="KOO23574.1"/>
    <property type="molecule type" value="Genomic_DNA"/>
</dbReference>
<dbReference type="InterPro" id="IPR000225">
    <property type="entry name" value="Armadillo"/>
</dbReference>
<evidence type="ECO:0000256" key="4">
    <source>
        <dbReference type="SAM" id="MobiDB-lite"/>
    </source>
</evidence>
<evidence type="ECO:0000256" key="1">
    <source>
        <dbReference type="ARBA" id="ARBA00000900"/>
    </source>
</evidence>
<keyword evidence="7" id="KW-1185">Reference proteome</keyword>
<accession>A0A0M0JAF5</accession>
<reference evidence="7" key="1">
    <citation type="journal article" date="2015" name="PLoS Genet.">
        <title>Genome Sequence and Transcriptome Analyses of Chrysochromulina tobin: Metabolic Tools for Enhanced Algal Fitness in the Prominent Order Prymnesiales (Haptophyceae).</title>
        <authorList>
            <person name="Hovde B.T."/>
            <person name="Deodato C.R."/>
            <person name="Hunsperger H.M."/>
            <person name="Ryken S.A."/>
            <person name="Yost W."/>
            <person name="Jha R.K."/>
            <person name="Patterson J."/>
            <person name="Monnat R.J. Jr."/>
            <person name="Barlow S.B."/>
            <person name="Starkenburg S.R."/>
            <person name="Cattolico R.A."/>
        </authorList>
    </citation>
    <scope>NUCLEOTIDE SEQUENCE</scope>
    <source>
        <strain evidence="7">CCMP291</strain>
    </source>
</reference>
<dbReference type="Proteomes" id="UP000037460">
    <property type="component" value="Unassembled WGS sequence"/>
</dbReference>
<dbReference type="AlphaFoldDB" id="A0A0M0JAF5"/>
<feature type="region of interest" description="Disordered" evidence="4">
    <location>
        <begin position="459"/>
        <end position="506"/>
    </location>
</feature>
<dbReference type="PANTHER" id="PTHR23315">
    <property type="entry name" value="U BOX DOMAIN-CONTAINING"/>
    <property type="match status" value="1"/>
</dbReference>
<comment type="caution">
    <text evidence="6">The sequence shown here is derived from an EMBL/GenBank/DDBJ whole genome shotgun (WGS) entry which is preliminary data.</text>
</comment>
<feature type="repeat" description="ARM" evidence="3">
    <location>
        <begin position="166"/>
        <end position="209"/>
    </location>
</feature>
<dbReference type="Gene3D" id="1.25.10.10">
    <property type="entry name" value="Leucine-rich Repeat Variant"/>
    <property type="match status" value="3"/>
</dbReference>
<feature type="domain" description="U-box" evidence="5">
    <location>
        <begin position="420"/>
        <end position="453"/>
    </location>
</feature>
<evidence type="ECO:0000256" key="3">
    <source>
        <dbReference type="PROSITE-ProRule" id="PRU00259"/>
    </source>
</evidence>
<feature type="repeat" description="ARM" evidence="3">
    <location>
        <begin position="123"/>
        <end position="166"/>
    </location>
</feature>
<feature type="repeat" description="ARM" evidence="3">
    <location>
        <begin position="209"/>
        <end position="252"/>
    </location>
</feature>
<name>A0A0M0JAF5_9EUKA</name>
<feature type="compositionally biased region" description="Basic residues" evidence="4">
    <location>
        <begin position="495"/>
        <end position="506"/>
    </location>
</feature>
<dbReference type="GO" id="GO:0016567">
    <property type="term" value="P:protein ubiquitination"/>
    <property type="evidence" value="ECO:0007669"/>
    <property type="project" value="InterPro"/>
</dbReference>
<organism evidence="6 7">
    <name type="scientific">Chrysochromulina tobinii</name>
    <dbReference type="NCBI Taxonomy" id="1460289"/>
    <lineage>
        <taxon>Eukaryota</taxon>
        <taxon>Haptista</taxon>
        <taxon>Haptophyta</taxon>
        <taxon>Prymnesiophyceae</taxon>
        <taxon>Prymnesiales</taxon>
        <taxon>Chrysochromulinaceae</taxon>
        <taxon>Chrysochromulina</taxon>
    </lineage>
</organism>
<dbReference type="InterPro" id="IPR011989">
    <property type="entry name" value="ARM-like"/>
</dbReference>